<protein>
    <submittedName>
        <fullName evidence="2">Putative secreted protein</fullName>
    </submittedName>
</protein>
<accession>A0A0C9SCX2</accession>
<reference evidence="2" key="1">
    <citation type="journal article" date="2015" name="PLoS ONE">
        <title>An Insight into the Sialome of the Lone Star Tick, Amblyomma americanum, with a Glimpse on Its Time Dependent Gene Expression.</title>
        <authorList>
            <person name="Karim S."/>
            <person name="Ribeiro J.M."/>
        </authorList>
    </citation>
    <scope>NUCLEOTIDE SEQUENCE</scope>
    <source>
        <tissue evidence="2">Salivary gland</tissue>
    </source>
</reference>
<sequence>MNSQLCLAVVFVTLAYAWLPALSWSCGPITSGSFGEERGLDKYCRAINPEHNGTGNTWKFVGVECKTKRVCCAMKDQSGGIHYFNQTRRTAPSFCAKKVGPKQG</sequence>
<proteinExistence type="evidence at transcript level"/>
<feature type="chain" id="PRO_5002203015" evidence="1">
    <location>
        <begin position="18"/>
        <end position="104"/>
    </location>
</feature>
<dbReference type="AlphaFoldDB" id="A0A0C9SCX2"/>
<evidence type="ECO:0000256" key="1">
    <source>
        <dbReference type="SAM" id="SignalP"/>
    </source>
</evidence>
<evidence type="ECO:0000313" key="2">
    <source>
        <dbReference type="EMBL" id="JAG91697.1"/>
    </source>
</evidence>
<name>A0A0C9SCX2_AMBAM</name>
<feature type="signal peptide" evidence="1">
    <location>
        <begin position="1"/>
        <end position="17"/>
    </location>
</feature>
<organism evidence="2">
    <name type="scientific">Amblyomma americanum</name>
    <name type="common">Lone star tick</name>
    <dbReference type="NCBI Taxonomy" id="6943"/>
    <lineage>
        <taxon>Eukaryota</taxon>
        <taxon>Metazoa</taxon>
        <taxon>Ecdysozoa</taxon>
        <taxon>Arthropoda</taxon>
        <taxon>Chelicerata</taxon>
        <taxon>Arachnida</taxon>
        <taxon>Acari</taxon>
        <taxon>Parasitiformes</taxon>
        <taxon>Ixodida</taxon>
        <taxon>Ixodoidea</taxon>
        <taxon>Ixodidae</taxon>
        <taxon>Amblyomminae</taxon>
        <taxon>Amblyomma</taxon>
    </lineage>
</organism>
<keyword evidence="1" id="KW-0732">Signal</keyword>
<dbReference type="EMBL" id="GBZX01001043">
    <property type="protein sequence ID" value="JAG91697.1"/>
    <property type="molecule type" value="mRNA"/>
</dbReference>